<evidence type="ECO:0000256" key="1">
    <source>
        <dbReference type="SAM" id="MobiDB-lite"/>
    </source>
</evidence>
<dbReference type="EMBL" id="QFQP01000010">
    <property type="protein sequence ID" value="PZR13275.1"/>
    <property type="molecule type" value="Genomic_DNA"/>
</dbReference>
<dbReference type="AlphaFoldDB" id="A0A2W5TPL5"/>
<protein>
    <recommendedName>
        <fullName evidence="4">Lipoprotein</fullName>
    </recommendedName>
</protein>
<name>A0A2W5TPL5_9BACT</name>
<sequence length="252" mass="26031">MRTLVFVSVLALAACTEEAPPEMQPNVPSLDVTDEGSVLPMDHPPVGGLGGGSGGGAGSTGGGTGSSGGGTGVTFPESAGTQRLSIRQLAQSMPVVLGGNTWMTSSTAQGFNARSATLGEPDYINEVEENLEPSALFMKFMGDAARDGCTRTANADAALAANARVLMRFVSLTDTVTTNRAGVDENLRYLKLRFHGVKVQPADTTSIAGLRTVFDSAVRGAAGTNTPTAAHVKEGWRAVCVALLTAPEYHLY</sequence>
<proteinExistence type="predicted"/>
<evidence type="ECO:0008006" key="4">
    <source>
        <dbReference type="Google" id="ProtNLM"/>
    </source>
</evidence>
<evidence type="ECO:0000313" key="3">
    <source>
        <dbReference type="Proteomes" id="UP000249061"/>
    </source>
</evidence>
<organism evidence="2 3">
    <name type="scientific">Archangium gephyra</name>
    <dbReference type="NCBI Taxonomy" id="48"/>
    <lineage>
        <taxon>Bacteria</taxon>
        <taxon>Pseudomonadati</taxon>
        <taxon>Myxococcota</taxon>
        <taxon>Myxococcia</taxon>
        <taxon>Myxococcales</taxon>
        <taxon>Cystobacterineae</taxon>
        <taxon>Archangiaceae</taxon>
        <taxon>Archangium</taxon>
    </lineage>
</organism>
<accession>A0A2W5TPL5</accession>
<evidence type="ECO:0000313" key="2">
    <source>
        <dbReference type="EMBL" id="PZR13275.1"/>
    </source>
</evidence>
<feature type="compositionally biased region" description="Gly residues" evidence="1">
    <location>
        <begin position="47"/>
        <end position="72"/>
    </location>
</feature>
<feature type="region of interest" description="Disordered" evidence="1">
    <location>
        <begin position="42"/>
        <end position="77"/>
    </location>
</feature>
<gene>
    <name evidence="2" type="ORF">DI536_13390</name>
</gene>
<dbReference type="Proteomes" id="UP000249061">
    <property type="component" value="Unassembled WGS sequence"/>
</dbReference>
<comment type="caution">
    <text evidence="2">The sequence shown here is derived from an EMBL/GenBank/DDBJ whole genome shotgun (WGS) entry which is preliminary data.</text>
</comment>
<dbReference type="PROSITE" id="PS51257">
    <property type="entry name" value="PROKAR_LIPOPROTEIN"/>
    <property type="match status" value="1"/>
</dbReference>
<reference evidence="2 3" key="1">
    <citation type="submission" date="2017-08" db="EMBL/GenBank/DDBJ databases">
        <title>Infants hospitalized years apart are colonized by the same room-sourced microbial strains.</title>
        <authorList>
            <person name="Brooks B."/>
            <person name="Olm M.R."/>
            <person name="Firek B.A."/>
            <person name="Baker R."/>
            <person name="Thomas B.C."/>
            <person name="Morowitz M.J."/>
            <person name="Banfield J.F."/>
        </authorList>
    </citation>
    <scope>NUCLEOTIDE SEQUENCE [LARGE SCALE GENOMIC DNA]</scope>
    <source>
        <strain evidence="2">S2_003_000_R2_14</strain>
    </source>
</reference>